<protein>
    <submittedName>
        <fullName evidence="8">FMRFamide-related neuropeptide</fullName>
    </submittedName>
</protein>
<dbReference type="PANTHER" id="PTHR20986:SF15">
    <property type="entry name" value="FMRFAMIDE-LIKE NEUROPEPTIDES 13"/>
    <property type="match status" value="1"/>
</dbReference>
<keyword evidence="6" id="KW-0527">Neuropeptide</keyword>
<evidence type="ECO:0000256" key="1">
    <source>
        <dbReference type="ARBA" id="ARBA00004613"/>
    </source>
</evidence>
<keyword evidence="5" id="KW-0027">Amidation</keyword>
<name>A0A1I8AG15_9BILA</name>
<evidence type="ECO:0000256" key="4">
    <source>
        <dbReference type="ARBA" id="ARBA00022685"/>
    </source>
</evidence>
<dbReference type="WBParaSite" id="L893_g5410.t2">
    <property type="protein sequence ID" value="L893_g5410.t2"/>
    <property type="gene ID" value="L893_g5410"/>
</dbReference>
<dbReference type="AlphaFoldDB" id="A0A1I8AG15"/>
<dbReference type="Proteomes" id="UP000095287">
    <property type="component" value="Unplaced"/>
</dbReference>
<dbReference type="InterPro" id="IPR002544">
    <property type="entry name" value="FMRFamid-related_peptide-like"/>
</dbReference>
<dbReference type="GO" id="GO:0007218">
    <property type="term" value="P:neuropeptide signaling pathway"/>
    <property type="evidence" value="ECO:0007669"/>
    <property type="project" value="UniProtKB-KW"/>
</dbReference>
<dbReference type="Pfam" id="PF01581">
    <property type="entry name" value="FARP"/>
    <property type="match status" value="3"/>
</dbReference>
<evidence type="ECO:0000313" key="8">
    <source>
        <dbReference type="WBParaSite" id="L893_g5410.t2"/>
    </source>
</evidence>
<evidence type="ECO:0000256" key="3">
    <source>
        <dbReference type="ARBA" id="ARBA00022525"/>
    </source>
</evidence>
<evidence type="ECO:0000256" key="5">
    <source>
        <dbReference type="ARBA" id="ARBA00022815"/>
    </source>
</evidence>
<keyword evidence="4" id="KW-0165">Cleavage on pair of basic residues</keyword>
<reference evidence="8" key="1">
    <citation type="submission" date="2016-11" db="UniProtKB">
        <authorList>
            <consortium name="WormBaseParasite"/>
        </authorList>
    </citation>
    <scope>IDENTIFICATION</scope>
</reference>
<dbReference type="GO" id="GO:0005576">
    <property type="term" value="C:extracellular region"/>
    <property type="evidence" value="ECO:0007669"/>
    <property type="project" value="UniProtKB-SubCell"/>
</dbReference>
<evidence type="ECO:0000313" key="7">
    <source>
        <dbReference type="Proteomes" id="UP000095287"/>
    </source>
</evidence>
<dbReference type="PANTHER" id="PTHR20986">
    <property type="entry name" value="FMRFAMIDE-RELATED PEPTIDES"/>
    <property type="match status" value="1"/>
</dbReference>
<keyword evidence="3" id="KW-0964">Secreted</keyword>
<dbReference type="InterPro" id="IPR051041">
    <property type="entry name" value="FMRFamide-related_np"/>
</dbReference>
<organism evidence="7 8">
    <name type="scientific">Steinernema glaseri</name>
    <dbReference type="NCBI Taxonomy" id="37863"/>
    <lineage>
        <taxon>Eukaryota</taxon>
        <taxon>Metazoa</taxon>
        <taxon>Ecdysozoa</taxon>
        <taxon>Nematoda</taxon>
        <taxon>Chromadorea</taxon>
        <taxon>Rhabditida</taxon>
        <taxon>Tylenchina</taxon>
        <taxon>Panagrolaimomorpha</taxon>
        <taxon>Strongyloidoidea</taxon>
        <taxon>Steinernematidae</taxon>
        <taxon>Steinernema</taxon>
    </lineage>
</organism>
<comment type="similarity">
    <text evidence="2">Belongs to the FARP (FMRFamide related peptide) family.</text>
</comment>
<proteinExistence type="inferred from homology"/>
<comment type="subcellular location">
    <subcellularLocation>
        <location evidence="1">Secreted</location>
    </subcellularLocation>
</comment>
<evidence type="ECO:0000256" key="2">
    <source>
        <dbReference type="ARBA" id="ARBA00006356"/>
    </source>
</evidence>
<accession>A0A1I8AG15</accession>
<evidence type="ECO:0000256" key="6">
    <source>
        <dbReference type="ARBA" id="ARBA00023320"/>
    </source>
</evidence>
<keyword evidence="7" id="KW-1185">Reference proteome</keyword>
<sequence>MSADPRSLIAARERSVLVFSGNELGYMATKAEEHIARDGIAKGTLTGSSFFMTKAAALVALLAVNVALAFESSEIRLLDDEYDKRGGAGFFGFADDVPIAIERRDGRLQNPLIRFGKRDADVEDDFPRTIRNDISLDPLIRFGKRSTLNTPLIRFGKRPDTMPLIRFGKRTPSTAPLIRFGKRDIEQEESLLGRYSRAAHKPVDADTILRFGR</sequence>